<keyword evidence="1" id="KW-1133">Transmembrane helix</keyword>
<organism evidence="2 3">
    <name type="scientific">Yersinia aleksiciae</name>
    <dbReference type="NCBI Taxonomy" id="263819"/>
    <lineage>
        <taxon>Bacteria</taxon>
        <taxon>Pseudomonadati</taxon>
        <taxon>Pseudomonadota</taxon>
        <taxon>Gammaproteobacteria</taxon>
        <taxon>Enterobacterales</taxon>
        <taxon>Yersiniaceae</taxon>
        <taxon>Yersinia</taxon>
    </lineage>
</organism>
<gene>
    <name evidence="2" type="ORF">ERS008460_00284</name>
</gene>
<evidence type="ECO:0000313" key="3">
    <source>
        <dbReference type="Proteomes" id="UP000040088"/>
    </source>
</evidence>
<accession>A0A0T9T2W9</accession>
<name>A0A0T9T2W9_YERAE</name>
<protein>
    <submittedName>
        <fullName evidence="2">Uncharacterized protein</fullName>
    </submittedName>
</protein>
<feature type="transmembrane region" description="Helical" evidence="1">
    <location>
        <begin position="33"/>
        <end position="59"/>
    </location>
</feature>
<evidence type="ECO:0000313" key="2">
    <source>
        <dbReference type="EMBL" id="CNK58652.1"/>
    </source>
</evidence>
<keyword evidence="1" id="KW-0472">Membrane</keyword>
<sequence length="193" mass="21387">MIGLVVIIICIIISVFCYKKIANSCRNKGRGNVRTFLTALVSSIFLFIVTMGIGVANFFPSNDKAKVSEKTVQDRTDTNSSTNEDNNKNYTCNKFDAITQTRQGTKYNSGFYSDKNIHVSFTIAENTLSTKISTLGFDDSTESATFNKIADDGSRKYGNSSSNFFVYILNDSTIKVITVNFNTNMTLTQICSN</sequence>
<reference evidence="3" key="1">
    <citation type="submission" date="2015-03" db="EMBL/GenBank/DDBJ databases">
        <authorList>
            <consortium name="Pathogen Informatics"/>
        </authorList>
    </citation>
    <scope>NUCLEOTIDE SEQUENCE [LARGE SCALE GENOMIC DNA]</scope>
    <source>
        <strain evidence="3">IP27925</strain>
    </source>
</reference>
<dbReference type="Proteomes" id="UP000040088">
    <property type="component" value="Unassembled WGS sequence"/>
</dbReference>
<dbReference type="RefSeq" id="WP_050124884.1">
    <property type="nucleotide sequence ID" value="NZ_CQEM01000001.1"/>
</dbReference>
<evidence type="ECO:0000256" key="1">
    <source>
        <dbReference type="SAM" id="Phobius"/>
    </source>
</evidence>
<dbReference type="EMBL" id="CQEM01000001">
    <property type="protein sequence ID" value="CNK58652.1"/>
    <property type="molecule type" value="Genomic_DNA"/>
</dbReference>
<proteinExistence type="predicted"/>
<keyword evidence="1" id="KW-0812">Transmembrane</keyword>
<dbReference type="AlphaFoldDB" id="A0A0T9T2W9"/>